<evidence type="ECO:0000313" key="2">
    <source>
        <dbReference type="EMBL" id="MBD2198492.1"/>
    </source>
</evidence>
<proteinExistence type="predicted"/>
<dbReference type="Proteomes" id="UP000658514">
    <property type="component" value="Unassembled WGS sequence"/>
</dbReference>
<feature type="domain" description="NACHT" evidence="1">
    <location>
        <begin position="290"/>
        <end position="420"/>
    </location>
</feature>
<organism evidence="2 3">
    <name type="scientific">Calothrix parietina FACHB-288</name>
    <dbReference type="NCBI Taxonomy" id="2692896"/>
    <lineage>
        <taxon>Bacteria</taxon>
        <taxon>Bacillati</taxon>
        <taxon>Cyanobacteriota</taxon>
        <taxon>Cyanophyceae</taxon>
        <taxon>Nostocales</taxon>
        <taxon>Calotrichaceae</taxon>
        <taxon>Calothrix</taxon>
    </lineage>
</organism>
<dbReference type="SUPFAM" id="SSF52540">
    <property type="entry name" value="P-loop containing nucleoside triphosphate hydrolases"/>
    <property type="match status" value="1"/>
</dbReference>
<dbReference type="EMBL" id="JACJQH010000042">
    <property type="protein sequence ID" value="MBD2198492.1"/>
    <property type="molecule type" value="Genomic_DNA"/>
</dbReference>
<evidence type="ECO:0000259" key="1">
    <source>
        <dbReference type="PROSITE" id="PS50837"/>
    </source>
</evidence>
<dbReference type="InterPro" id="IPR007111">
    <property type="entry name" value="NACHT_NTPase"/>
</dbReference>
<dbReference type="PANTHER" id="PTHR46844:SF1">
    <property type="entry name" value="SLR5058 PROTEIN"/>
    <property type="match status" value="1"/>
</dbReference>
<gene>
    <name evidence="2" type="ORF">H6G24_23900</name>
</gene>
<accession>A0ABR8AEN1</accession>
<dbReference type="CDD" id="cd01120">
    <property type="entry name" value="RecA-like_superfamily"/>
    <property type="match status" value="1"/>
</dbReference>
<protein>
    <submittedName>
        <fullName evidence="2">NACHT domain-containing protein</fullName>
    </submittedName>
</protein>
<name>A0ABR8AEN1_9CYAN</name>
<dbReference type="Gene3D" id="3.40.50.300">
    <property type="entry name" value="P-loop containing nucleotide triphosphate hydrolases"/>
    <property type="match status" value="1"/>
</dbReference>
<comment type="caution">
    <text evidence="2">The sequence shown here is derived from an EMBL/GenBank/DDBJ whole genome shotgun (WGS) entry which is preliminary data.</text>
</comment>
<evidence type="ECO:0000313" key="3">
    <source>
        <dbReference type="Proteomes" id="UP000658514"/>
    </source>
</evidence>
<dbReference type="InterPro" id="IPR054569">
    <property type="entry name" value="NNH2"/>
</dbReference>
<keyword evidence="3" id="KW-1185">Reference proteome</keyword>
<dbReference type="Pfam" id="PF22734">
    <property type="entry name" value="NNH2"/>
    <property type="match status" value="1"/>
</dbReference>
<reference evidence="2 3" key="1">
    <citation type="journal article" date="2020" name="ISME J.">
        <title>Comparative genomics reveals insights into cyanobacterial evolution and habitat adaptation.</title>
        <authorList>
            <person name="Chen M.Y."/>
            <person name="Teng W.K."/>
            <person name="Zhao L."/>
            <person name="Hu C.X."/>
            <person name="Zhou Y.K."/>
            <person name="Han B.P."/>
            <person name="Song L.R."/>
            <person name="Shu W.S."/>
        </authorList>
    </citation>
    <scope>NUCLEOTIDE SEQUENCE [LARGE SCALE GENOMIC DNA]</scope>
    <source>
        <strain evidence="2 3">FACHB-288</strain>
    </source>
</reference>
<sequence>MLEWIVGLVAKNAVGLLVKSIVNEDFFKDITKEYAKDFLKNRLQKVATMLQQDKMQKAVAKALREFLQLIEDELNLRKLADEDINIFAEPLKQFIHHKSVQEILAKGFDIDCDEIDYQSLESIWDYLYLPTLPAKFNWQLVADRYLRKCQQILSETEDLRELLNTRNLKAIEKYTQATVGIIPDFDLRKYQEAIRECYVNLKLDSLDTSGYAYNELRLWQIFTPPNVREIHQVLPQVYELPKEHLRRLQANHQLESAAIIPEEIELYKRAYLEQPMRSVLEIINQPETYKYIVILGDPGSGKSTLLQYLALDWVEKTLDKIGKPGFDVPAIPLLIELRAYIRNYNDGHCKNFLEFFHQSPGAISHLNQHQLQAQLKAGNALVMFDGLDEVFDTGQRDDIITAIHCFSNDYPKVQVIVTSRIIGYKPQRLRDAQFRHFMLQDLNNEQIQDFINRWHNLTFTFAADKQRRKQRFQKSIKTSKAIAELAANPLLLTMMAILNRNQELPRDRAKLYKKASELLLYKWDVERALMNERYMPATIDYQDKQAMLRQVAYYMQTSNQEVAGNLMTARNLEQIFTTYLKSIEVSNARDKAKVLIHQLRTRNFMLCYLGADYYAFVHRTFLEYFCAWEFVWKFKETQTLSLEQLKLEVFGKYWQDETWHEVLRLIAGMIDAKFVGIIIDFLMNQNGAGKKFINLFLAAKCLAEVKNRAVIASTANHLLEQLQTIAQYNLLYYYEYLFPGEAAKLVGEIKTQAVAAIAATWKDDLKINYWLKERATVNDNSQLRCTAIRELARNFQDDADIIGFLKERAIGDENCHVRSVSLQELAGNFSHDPDTIGFLQHRATVDEDVNVCRIALEELAQNFTSPLIALDCQNAAIDLN</sequence>
<dbReference type="PROSITE" id="PS50837">
    <property type="entry name" value="NACHT"/>
    <property type="match status" value="1"/>
</dbReference>
<dbReference type="PANTHER" id="PTHR46844">
    <property type="entry name" value="SLR5058 PROTEIN"/>
    <property type="match status" value="1"/>
</dbReference>
<dbReference type="RefSeq" id="WP_190546306.1">
    <property type="nucleotide sequence ID" value="NZ_CAWPNO010000076.1"/>
</dbReference>
<dbReference type="InterPro" id="IPR027417">
    <property type="entry name" value="P-loop_NTPase"/>
</dbReference>
<dbReference type="Pfam" id="PF05729">
    <property type="entry name" value="NACHT"/>
    <property type="match status" value="1"/>
</dbReference>